<dbReference type="AlphaFoldDB" id="A0A4U0SJA3"/>
<evidence type="ECO:0000256" key="7">
    <source>
        <dbReference type="SAM" id="Phobius"/>
    </source>
</evidence>
<sequence>MKMGATVQTGTGTAEHGSPDLLSKLESSDMLEEVVPESRRDGSLKMTLLWVTCQATVSNMYTGYLARSAGLSLGDLVWASLIGVVVMVGYGLLATNVGTITGQPHSVLARGVLGKSGSALASLLLAVTGLGWYGFQTVFLAQLFNGLFGLTHLQLFCVLFALVMITNNLLGFRSVSGYARLAAPILLVWGAYTIIKAIASASGPNLFAAPHVQQTQGILLTVGLLVGVAVYGNEPDMFRYARRDRGRNLVPLLVGYGLGMLVFPAAGYLMAELSSASTLGATMHFFTKFSLFGLTALAVVVFTINVVAVNDANLYEAVNAVQNFLRGRRRIETILALGVIGAVVAAFMQRSSSLQANFFIVANMCAVFLPCATIVMAMDVFLLERLSGCRRPAGQDGVPRAVTSWAEASPGNAAGIVAILAGLVVGAITGGLIPGTSGFGKTNVGIPSVEAWLTTIVIYLAAMLLVRVLPSYRSKQVLLGLPAAETAGA</sequence>
<feature type="transmembrane region" description="Helical" evidence="7">
    <location>
        <begin position="215"/>
        <end position="232"/>
    </location>
</feature>
<evidence type="ECO:0000256" key="6">
    <source>
        <dbReference type="SAM" id="MobiDB-lite"/>
    </source>
</evidence>
<dbReference type="Pfam" id="PF02133">
    <property type="entry name" value="Transp_cyt_pur"/>
    <property type="match status" value="1"/>
</dbReference>
<accession>A0A4U0SJA3</accession>
<feature type="transmembrane region" description="Helical" evidence="7">
    <location>
        <begin position="445"/>
        <end position="466"/>
    </location>
</feature>
<comment type="caution">
    <text evidence="8">The sequence shown here is derived from an EMBL/GenBank/DDBJ whole genome shotgun (WGS) entry which is preliminary data.</text>
</comment>
<comment type="subcellular location">
    <subcellularLocation>
        <location evidence="1">Membrane</location>
        <topology evidence="1">Multi-pass membrane protein</topology>
    </subcellularLocation>
</comment>
<feature type="transmembrane region" description="Helical" evidence="7">
    <location>
        <begin position="331"/>
        <end position="348"/>
    </location>
</feature>
<comment type="similarity">
    <text evidence="2">Belongs to the purine-cytosine permease (2.A.39) family.</text>
</comment>
<evidence type="ECO:0000313" key="9">
    <source>
        <dbReference type="Proteomes" id="UP000305778"/>
    </source>
</evidence>
<dbReference type="InterPro" id="IPR030191">
    <property type="entry name" value="CodB"/>
</dbReference>
<dbReference type="Proteomes" id="UP000305778">
    <property type="component" value="Unassembled WGS sequence"/>
</dbReference>
<keyword evidence="5 7" id="KW-0472">Membrane</keyword>
<dbReference type="OrthoDB" id="6083029at2"/>
<dbReference type="EMBL" id="SUMC01000024">
    <property type="protein sequence ID" value="TKA09213.1"/>
    <property type="molecule type" value="Genomic_DNA"/>
</dbReference>
<reference evidence="8 9" key="1">
    <citation type="submission" date="2019-04" db="EMBL/GenBank/DDBJ databases">
        <title>Streptomyces oryziradicis sp. nov., a novel actinomycete isolated from rhizosphere soil of rice (Oryza sativa L.).</title>
        <authorList>
            <person name="Li C."/>
        </authorList>
    </citation>
    <scope>NUCLEOTIDE SEQUENCE [LARGE SCALE GENOMIC DNA]</scope>
    <source>
        <strain evidence="8 9">NEAU-C40</strain>
    </source>
</reference>
<evidence type="ECO:0000256" key="1">
    <source>
        <dbReference type="ARBA" id="ARBA00004141"/>
    </source>
</evidence>
<feature type="transmembrane region" description="Helical" evidence="7">
    <location>
        <begin position="147"/>
        <end position="165"/>
    </location>
</feature>
<feature type="transmembrane region" description="Helical" evidence="7">
    <location>
        <begin position="413"/>
        <end position="433"/>
    </location>
</feature>
<feature type="transmembrane region" description="Helical" evidence="7">
    <location>
        <begin position="291"/>
        <end position="310"/>
    </location>
</feature>
<keyword evidence="9" id="KW-1185">Reference proteome</keyword>
<organism evidence="8 9">
    <name type="scientific">Actinacidiphila oryziradicis</name>
    <dbReference type="NCBI Taxonomy" id="2571141"/>
    <lineage>
        <taxon>Bacteria</taxon>
        <taxon>Bacillati</taxon>
        <taxon>Actinomycetota</taxon>
        <taxon>Actinomycetes</taxon>
        <taxon>Kitasatosporales</taxon>
        <taxon>Streptomycetaceae</taxon>
        <taxon>Actinacidiphila</taxon>
    </lineage>
</organism>
<dbReference type="Gene3D" id="1.10.4160.10">
    <property type="entry name" value="Hydantoin permease"/>
    <property type="match status" value="1"/>
</dbReference>
<dbReference type="InterPro" id="IPR001248">
    <property type="entry name" value="Pur-cyt_permease"/>
</dbReference>
<feature type="transmembrane region" description="Helical" evidence="7">
    <location>
        <begin position="48"/>
        <end position="66"/>
    </location>
</feature>
<name>A0A4U0SJA3_9ACTN</name>
<feature type="transmembrane region" description="Helical" evidence="7">
    <location>
        <begin position="177"/>
        <end position="195"/>
    </location>
</feature>
<proteinExistence type="inferred from homology"/>
<evidence type="ECO:0000256" key="3">
    <source>
        <dbReference type="ARBA" id="ARBA00022692"/>
    </source>
</evidence>
<dbReference type="PANTHER" id="PTHR30569:SF0">
    <property type="entry name" value="CYTOSINE PERMEASE"/>
    <property type="match status" value="1"/>
</dbReference>
<gene>
    <name evidence="8" type="ORF">FCI23_24380</name>
</gene>
<keyword evidence="4 7" id="KW-1133">Transmembrane helix</keyword>
<dbReference type="PANTHER" id="PTHR30569">
    <property type="entry name" value="CYTOSINE TRANSPORTER CODB"/>
    <property type="match status" value="1"/>
</dbReference>
<feature type="transmembrane region" description="Helical" evidence="7">
    <location>
        <begin position="112"/>
        <end position="135"/>
    </location>
</feature>
<dbReference type="GO" id="GO:0005886">
    <property type="term" value="C:plasma membrane"/>
    <property type="evidence" value="ECO:0007669"/>
    <property type="project" value="TreeGrafter"/>
</dbReference>
<protein>
    <recommendedName>
        <fullName evidence="10">Cytosine permease</fullName>
    </recommendedName>
</protein>
<feature type="transmembrane region" description="Helical" evidence="7">
    <location>
        <begin position="78"/>
        <end position="100"/>
    </location>
</feature>
<evidence type="ECO:0000256" key="2">
    <source>
        <dbReference type="ARBA" id="ARBA00008974"/>
    </source>
</evidence>
<evidence type="ECO:0008006" key="10">
    <source>
        <dbReference type="Google" id="ProtNLM"/>
    </source>
</evidence>
<feature type="transmembrane region" description="Helical" evidence="7">
    <location>
        <begin position="253"/>
        <end position="271"/>
    </location>
</feature>
<feature type="region of interest" description="Disordered" evidence="6">
    <location>
        <begin position="1"/>
        <end position="22"/>
    </location>
</feature>
<feature type="transmembrane region" description="Helical" evidence="7">
    <location>
        <begin position="360"/>
        <end position="383"/>
    </location>
</feature>
<evidence type="ECO:0000313" key="8">
    <source>
        <dbReference type="EMBL" id="TKA09213.1"/>
    </source>
</evidence>
<evidence type="ECO:0000256" key="4">
    <source>
        <dbReference type="ARBA" id="ARBA00022989"/>
    </source>
</evidence>
<feature type="compositionally biased region" description="Polar residues" evidence="6">
    <location>
        <begin position="1"/>
        <end position="12"/>
    </location>
</feature>
<dbReference type="GO" id="GO:0015209">
    <property type="term" value="F:cytosine transmembrane transporter activity"/>
    <property type="evidence" value="ECO:0007669"/>
    <property type="project" value="InterPro"/>
</dbReference>
<keyword evidence="3 7" id="KW-0812">Transmembrane</keyword>
<evidence type="ECO:0000256" key="5">
    <source>
        <dbReference type="ARBA" id="ARBA00023136"/>
    </source>
</evidence>